<dbReference type="InterPro" id="IPR036271">
    <property type="entry name" value="Tet_transcr_reg_TetR-rel_C_sf"/>
</dbReference>
<dbReference type="Proteomes" id="UP001597212">
    <property type="component" value="Unassembled WGS sequence"/>
</dbReference>
<dbReference type="PROSITE" id="PS50977">
    <property type="entry name" value="HTH_TETR_2"/>
    <property type="match status" value="1"/>
</dbReference>
<evidence type="ECO:0000313" key="5">
    <source>
        <dbReference type="Proteomes" id="UP001597212"/>
    </source>
</evidence>
<dbReference type="PANTHER" id="PTHR30055:SF222">
    <property type="entry name" value="REGULATORY PROTEIN"/>
    <property type="match status" value="1"/>
</dbReference>
<gene>
    <name evidence="4" type="ORF">ACFQ5K_03050</name>
</gene>
<dbReference type="InterPro" id="IPR001647">
    <property type="entry name" value="HTH_TetR"/>
</dbReference>
<comment type="caution">
    <text evidence="4">The sequence shown here is derived from an EMBL/GenBank/DDBJ whole genome shotgun (WGS) entry which is preliminary data.</text>
</comment>
<reference evidence="5" key="1">
    <citation type="journal article" date="2019" name="Int. J. Syst. Evol. Microbiol.">
        <title>The Global Catalogue of Microorganisms (GCM) 10K type strain sequencing project: providing services to taxonomists for standard genome sequencing and annotation.</title>
        <authorList>
            <consortium name="The Broad Institute Genomics Platform"/>
            <consortium name="The Broad Institute Genome Sequencing Center for Infectious Disease"/>
            <person name="Wu L."/>
            <person name="Ma J."/>
        </authorList>
    </citation>
    <scope>NUCLEOTIDE SEQUENCE [LARGE SCALE GENOMIC DNA]</scope>
    <source>
        <strain evidence="5">CCM 8912</strain>
    </source>
</reference>
<evidence type="ECO:0000256" key="1">
    <source>
        <dbReference type="ARBA" id="ARBA00023125"/>
    </source>
</evidence>
<evidence type="ECO:0000259" key="3">
    <source>
        <dbReference type="PROSITE" id="PS50977"/>
    </source>
</evidence>
<accession>A0ABW4CWZ9</accession>
<protein>
    <submittedName>
        <fullName evidence="4">TetR/AcrR family transcriptional regulator</fullName>
    </submittedName>
</protein>
<dbReference type="Gene3D" id="1.10.357.10">
    <property type="entry name" value="Tetracycline Repressor, domain 2"/>
    <property type="match status" value="1"/>
</dbReference>
<evidence type="ECO:0000313" key="4">
    <source>
        <dbReference type="EMBL" id="MFD1440367.1"/>
    </source>
</evidence>
<dbReference type="Pfam" id="PF00440">
    <property type="entry name" value="TetR_N"/>
    <property type="match status" value="1"/>
</dbReference>
<dbReference type="PROSITE" id="PS01081">
    <property type="entry name" value="HTH_TETR_1"/>
    <property type="match status" value="1"/>
</dbReference>
<dbReference type="EMBL" id="JBHTOK010000013">
    <property type="protein sequence ID" value="MFD1440367.1"/>
    <property type="molecule type" value="Genomic_DNA"/>
</dbReference>
<dbReference type="InterPro" id="IPR023772">
    <property type="entry name" value="DNA-bd_HTH_TetR-type_CS"/>
</dbReference>
<feature type="DNA-binding region" description="H-T-H motif" evidence="2">
    <location>
        <begin position="40"/>
        <end position="59"/>
    </location>
</feature>
<feature type="domain" description="HTH tetR-type" evidence="3">
    <location>
        <begin position="17"/>
        <end position="77"/>
    </location>
</feature>
<dbReference type="PANTHER" id="PTHR30055">
    <property type="entry name" value="HTH-TYPE TRANSCRIPTIONAL REGULATOR RUTR"/>
    <property type="match status" value="1"/>
</dbReference>
<dbReference type="InterPro" id="IPR050109">
    <property type="entry name" value="HTH-type_TetR-like_transc_reg"/>
</dbReference>
<evidence type="ECO:0000256" key="2">
    <source>
        <dbReference type="PROSITE-ProRule" id="PRU00335"/>
    </source>
</evidence>
<name>A0ABW4CWZ9_9LACO</name>
<dbReference type="InterPro" id="IPR009057">
    <property type="entry name" value="Homeodomain-like_sf"/>
</dbReference>
<dbReference type="PRINTS" id="PR00455">
    <property type="entry name" value="HTHTETR"/>
</dbReference>
<organism evidence="4 5">
    <name type="scientific">Lacticaseibacillus hegangensis</name>
    <dbReference type="NCBI Taxonomy" id="2486010"/>
    <lineage>
        <taxon>Bacteria</taxon>
        <taxon>Bacillati</taxon>
        <taxon>Bacillota</taxon>
        <taxon>Bacilli</taxon>
        <taxon>Lactobacillales</taxon>
        <taxon>Lactobacillaceae</taxon>
        <taxon>Lacticaseibacillus</taxon>
    </lineage>
</organism>
<keyword evidence="5" id="KW-1185">Reference proteome</keyword>
<keyword evidence="1 2" id="KW-0238">DNA-binding</keyword>
<proteinExistence type="predicted"/>
<sequence>MADPHLADYAPAFGNLTAKQQKILESAITVFAEKGYANASTHEIAKRAGVAEGNIFARFGSKHGLLNAIIQPVAERIFPFAVSDLVDRELATPFQTRHEFCESLISNRLRILRDNAPLVKVFVTELLNQETFRQQLLHQFPDSYWAALDQTLDRLRENGELVAWSNRTVLKYLWSLVGGVAASFLYFNQPLDDDTIATTVTAADKVLAPKPA</sequence>
<dbReference type="RefSeq" id="WP_125757457.1">
    <property type="nucleotide sequence ID" value="NZ_JBHTOK010000013.1"/>
</dbReference>
<dbReference type="SUPFAM" id="SSF48498">
    <property type="entry name" value="Tetracyclin repressor-like, C-terminal domain"/>
    <property type="match status" value="1"/>
</dbReference>
<dbReference type="SUPFAM" id="SSF46689">
    <property type="entry name" value="Homeodomain-like"/>
    <property type="match status" value="1"/>
</dbReference>